<dbReference type="OrthoDB" id="5440at2759"/>
<dbReference type="EMBL" id="ML732229">
    <property type="protein sequence ID" value="KAB8073295.1"/>
    <property type="molecule type" value="Genomic_DNA"/>
</dbReference>
<dbReference type="PANTHER" id="PTHR38436">
    <property type="entry name" value="POLYKETIDE CYCLASE SNOAL-LIKE DOMAIN"/>
    <property type="match status" value="1"/>
</dbReference>
<dbReference type="InterPro" id="IPR009959">
    <property type="entry name" value="Cyclase_SnoaL-like"/>
</dbReference>
<reference evidence="1 2" key="1">
    <citation type="submission" date="2019-04" db="EMBL/GenBank/DDBJ databases">
        <title>Friends and foes A comparative genomics study of 23 Aspergillus species from section Flavi.</title>
        <authorList>
            <consortium name="DOE Joint Genome Institute"/>
            <person name="Kjaerbolling I."/>
            <person name="Vesth T."/>
            <person name="Frisvad J.C."/>
            <person name="Nybo J.L."/>
            <person name="Theobald S."/>
            <person name="Kildgaard S."/>
            <person name="Isbrandt T."/>
            <person name="Kuo A."/>
            <person name="Sato A."/>
            <person name="Lyhne E.K."/>
            <person name="Kogle M.E."/>
            <person name="Wiebenga A."/>
            <person name="Kun R.S."/>
            <person name="Lubbers R.J."/>
            <person name="Makela M.R."/>
            <person name="Barry K."/>
            <person name="Chovatia M."/>
            <person name="Clum A."/>
            <person name="Daum C."/>
            <person name="Haridas S."/>
            <person name="He G."/>
            <person name="LaButti K."/>
            <person name="Lipzen A."/>
            <person name="Mondo S."/>
            <person name="Riley R."/>
            <person name="Salamov A."/>
            <person name="Simmons B.A."/>
            <person name="Magnuson J.K."/>
            <person name="Henrissat B."/>
            <person name="Mortensen U.H."/>
            <person name="Larsen T.O."/>
            <person name="Devries R.P."/>
            <person name="Grigoriev I.V."/>
            <person name="Machida M."/>
            <person name="Baker S.E."/>
            <person name="Andersen M.R."/>
        </authorList>
    </citation>
    <scope>NUCLEOTIDE SEQUENCE [LARGE SCALE GENOMIC DNA]</scope>
    <source>
        <strain evidence="1 2">CBS 151.66</strain>
    </source>
</reference>
<sequence length="396" mass="43937">MTSSLSFASKVSRLCVTAATVDFNNEFLHGCEREGFEVTFVPYNYDEHRYVHELNVVKQELGVSESYALIGFGDAAAFCLEHYLKVTNTSKLCALIAYYPTRIPDPGCRYTSSLEVLVHLAEQTVDVLSASHGTDRKRHIIRRRVGAGIGTGDRLDLGYPAYSYPGISPGFAESDLEDYDQVATQIAWSRTLSVLQSAFRKKLDLEKTWDDIEEKKYFSSDMSTALDNYVTEETPSVTYTPTLQGASGIDALHQFYETSFLRCKPPSMRLRLLSRTIGADRVVDELYMAFKHTQEMPWILPRVPPTDRQVEIIVISIATLHGGKLYAEHVYWDQASVLLQVGLIDPKFIPQSANGAGSLPVIGSEAARKILLNEQEESLGSKALSTKPGTDGDGIG</sequence>
<dbReference type="InterPro" id="IPR032710">
    <property type="entry name" value="NTF2-like_dom_sf"/>
</dbReference>
<dbReference type="GO" id="GO:0030638">
    <property type="term" value="P:polyketide metabolic process"/>
    <property type="evidence" value="ECO:0007669"/>
    <property type="project" value="InterPro"/>
</dbReference>
<protein>
    <recommendedName>
        <fullName evidence="3">Dienelactone hydrolase</fullName>
    </recommendedName>
</protein>
<name>A0A5N5X015_9EURO</name>
<organism evidence="1 2">
    <name type="scientific">Aspergillus leporis</name>
    <dbReference type="NCBI Taxonomy" id="41062"/>
    <lineage>
        <taxon>Eukaryota</taxon>
        <taxon>Fungi</taxon>
        <taxon>Dikarya</taxon>
        <taxon>Ascomycota</taxon>
        <taxon>Pezizomycotina</taxon>
        <taxon>Eurotiomycetes</taxon>
        <taxon>Eurotiomycetidae</taxon>
        <taxon>Eurotiales</taxon>
        <taxon>Aspergillaceae</taxon>
        <taxon>Aspergillus</taxon>
        <taxon>Aspergillus subgen. Circumdati</taxon>
    </lineage>
</organism>
<dbReference type="AlphaFoldDB" id="A0A5N5X015"/>
<dbReference type="PANTHER" id="PTHR38436:SF3">
    <property type="entry name" value="CARBOXYMETHYLENEBUTENOLIDASE-RELATED"/>
    <property type="match status" value="1"/>
</dbReference>
<dbReference type="Proteomes" id="UP000326565">
    <property type="component" value="Unassembled WGS sequence"/>
</dbReference>
<accession>A0A5N5X015</accession>
<proteinExistence type="predicted"/>
<evidence type="ECO:0008006" key="3">
    <source>
        <dbReference type="Google" id="ProtNLM"/>
    </source>
</evidence>
<dbReference type="Gene3D" id="3.10.450.50">
    <property type="match status" value="1"/>
</dbReference>
<dbReference type="SUPFAM" id="SSF54427">
    <property type="entry name" value="NTF2-like"/>
    <property type="match status" value="1"/>
</dbReference>
<gene>
    <name evidence="1" type="ORF">BDV29DRAFT_175648</name>
</gene>
<evidence type="ECO:0000313" key="1">
    <source>
        <dbReference type="EMBL" id="KAB8073295.1"/>
    </source>
</evidence>
<keyword evidence="2" id="KW-1185">Reference proteome</keyword>
<evidence type="ECO:0000313" key="2">
    <source>
        <dbReference type="Proteomes" id="UP000326565"/>
    </source>
</evidence>